<name>A0A4P9A362_9BACT</name>
<dbReference type="SUPFAM" id="SSF109604">
    <property type="entry name" value="HD-domain/PDEase-like"/>
    <property type="match status" value="1"/>
</dbReference>
<sequence>MSDKLYLREYIMPGYPNDPGETIMGALHMPSYELEDNSMVIHDAVWGDCSIGDRQPYDSLLMELARSPLFRRLQAVEQLTLPPSFSTVPNTTLFSRWQHIWGSLAFVRKMTEGDDRFDDRQRTVLELRTLFSDVGQTAFSHLGDWIFQGIQGGENLHDQDLRALLETFGIDETLADYGLTLEETVFPETEDWVECPSPALCVDRVDYGMREVLRWSGWPMGIMQYEDQLQDPKSLFRINDHMMLEITDQDFARRFAAGYSILPTEHWAQPVHRLQLELLQTATKQALTGGGHFSDGIFLAHPVHPRDRMYGIDSDFRFAFSGGDAAFRRILETIGYHQRQIYQRARQADLRSQFGEMKGDFPEFLDPLTSYCSKSRNFMLVAPQVEIEKDSTAQQGMALDMGRIAIGLPALKARLIDPPVQTAEGTAPLSEIDPSYKNYLDGQTRAMKMGYQAIVMLNRDFSQRIYDIYSEASATWQRCSTMPRNADNLRNLVAQAGFYGAGARFDDIREI</sequence>
<keyword evidence="2" id="KW-1185">Reference proteome</keyword>
<dbReference type="Gene3D" id="1.10.3210.10">
    <property type="entry name" value="Hypothetical protein af1432"/>
    <property type="match status" value="1"/>
</dbReference>
<organism evidence="1 2">
    <name type="scientific">Candidatus Nanosynbacter featherlites</name>
    <dbReference type="NCBI Taxonomy" id="2572088"/>
    <lineage>
        <taxon>Bacteria</taxon>
        <taxon>Candidatus Saccharimonadota</taxon>
        <taxon>Candidatus Saccharimonadia</taxon>
        <taxon>Candidatus Nanosynbacterales</taxon>
        <taxon>Candidatus Nanosynbacteraceae</taxon>
        <taxon>Candidatus Nanosynbacter</taxon>
    </lineage>
</organism>
<gene>
    <name evidence="1" type="ORF">FBF37_02115</name>
</gene>
<dbReference type="Proteomes" id="UP000310639">
    <property type="component" value="Chromosome"/>
</dbReference>
<accession>A0A4P9A362</accession>
<dbReference type="RefSeq" id="WP_138079026.1">
    <property type="nucleotide sequence ID" value="NZ_CP040004.1"/>
</dbReference>
<protein>
    <submittedName>
        <fullName evidence="1">Uncharacterized protein</fullName>
    </submittedName>
</protein>
<proteinExistence type="predicted"/>
<dbReference type="OrthoDB" id="9814017at2"/>
<reference evidence="1 2" key="1">
    <citation type="submission" date="2019-04" db="EMBL/GenBank/DDBJ databases">
        <title>Saccharibacteria TM7 genomes.</title>
        <authorList>
            <person name="Bor B."/>
            <person name="He X."/>
            <person name="Chen T."/>
            <person name="Dewhirst F.E."/>
        </authorList>
    </citation>
    <scope>NUCLEOTIDE SEQUENCE [LARGE SCALE GENOMIC DNA]</scope>
    <source>
        <strain evidence="1 2">BB001</strain>
    </source>
</reference>
<dbReference type="KEGG" id="nft:FBF37_02115"/>
<dbReference type="AlphaFoldDB" id="A0A4P9A362"/>
<evidence type="ECO:0000313" key="1">
    <source>
        <dbReference type="EMBL" id="QCT42257.1"/>
    </source>
</evidence>
<dbReference type="EMBL" id="CP040004">
    <property type="protein sequence ID" value="QCT42257.1"/>
    <property type="molecule type" value="Genomic_DNA"/>
</dbReference>
<evidence type="ECO:0000313" key="2">
    <source>
        <dbReference type="Proteomes" id="UP000310639"/>
    </source>
</evidence>